<evidence type="ECO:0000313" key="4">
    <source>
        <dbReference type="Proteomes" id="UP000067625"/>
    </source>
</evidence>
<accession>A0A0M3RAW7</accession>
<dbReference type="InterPro" id="IPR002347">
    <property type="entry name" value="SDR_fam"/>
</dbReference>
<dbReference type="GO" id="GO:0016491">
    <property type="term" value="F:oxidoreductase activity"/>
    <property type="evidence" value="ECO:0007669"/>
    <property type="project" value="UniProtKB-KW"/>
</dbReference>
<dbReference type="RefSeq" id="WP_053605808.1">
    <property type="nucleotide sequence ID" value="NZ_CP012600.1"/>
</dbReference>
<gene>
    <name evidence="3" type="ORF">AM592_22315</name>
</gene>
<reference evidence="4" key="1">
    <citation type="submission" date="2015-08" db="EMBL/GenBank/DDBJ databases">
        <title>Genome sequencing project for genomic taxonomy and phylogenomics of Bacillus-like bacteria.</title>
        <authorList>
            <person name="Liu B."/>
            <person name="Wang J."/>
            <person name="Zhu Y."/>
            <person name="Liu G."/>
            <person name="Chen Q."/>
            <person name="Chen Z."/>
            <person name="Lan J."/>
            <person name="Che J."/>
            <person name="Ge C."/>
            <person name="Shi H."/>
            <person name="Pan Z."/>
            <person name="Liu X."/>
        </authorList>
    </citation>
    <scope>NUCLEOTIDE SEQUENCE [LARGE SCALE GENOMIC DNA]</scope>
    <source>
        <strain evidence="4">FJAT-4402</strain>
    </source>
</reference>
<name>A0A0M3RAW7_9BACI</name>
<reference evidence="3 4" key="2">
    <citation type="journal article" date="2016" name="Int. J. Syst. Evol. Microbiol.">
        <title>Bacillus gobiensis sp. nov., isolated from a soil sample.</title>
        <authorList>
            <person name="Liu B."/>
            <person name="Liu G.H."/>
            <person name="Cetin S."/>
            <person name="Schumann P."/>
            <person name="Pan Z.Z."/>
            <person name="Chen Q.Q."/>
        </authorList>
    </citation>
    <scope>NUCLEOTIDE SEQUENCE [LARGE SCALE GENOMIC DNA]</scope>
    <source>
        <strain evidence="3 4">FJAT-4402</strain>
    </source>
</reference>
<dbReference type="SUPFAM" id="SSF51735">
    <property type="entry name" value="NAD(P)-binding Rossmann-fold domains"/>
    <property type="match status" value="1"/>
</dbReference>
<dbReference type="PANTHER" id="PTHR43157">
    <property type="entry name" value="PHOSPHATIDYLINOSITOL-GLYCAN BIOSYNTHESIS CLASS F PROTEIN-RELATED"/>
    <property type="match status" value="1"/>
</dbReference>
<dbReference type="AlphaFoldDB" id="A0A0M3RAW7"/>
<dbReference type="InterPro" id="IPR036291">
    <property type="entry name" value="NAD(P)-bd_dom_sf"/>
</dbReference>
<protein>
    <recommendedName>
        <fullName evidence="5">3-oxoacyl-ACP reductase</fullName>
    </recommendedName>
</protein>
<dbReference type="OrthoDB" id="9809821at2"/>
<sequence>MKKTEDKVFLVTGSTDGIGKHTALSLANMGATVLLHGRNPDKCVTVMEQISKRTGNEKLHYYVADFTSLSDVRHLAEEVNDREGQLDVLINNAGIGSGKLSDKRRPLSEDGHELRFAVNYLAPFMLTNLLLPLLHTSAPAKIVNVASIGQRPIDFNNLMLERGYDPFDAYKQSKLALIMLTFELANQLDPERITVNCIHPGSLLNTKMVRESIPIGFGSAKSGADNVVHLAVSETLDKVTGRYFDKKSESQVDPQAYNNEARKKLWHISEELTETYSPS</sequence>
<dbReference type="PATRIC" id="fig|1441095.3.peg.4931"/>
<evidence type="ECO:0000313" key="3">
    <source>
        <dbReference type="EMBL" id="ALC83926.1"/>
    </source>
</evidence>
<keyword evidence="4" id="KW-1185">Reference proteome</keyword>
<dbReference type="EMBL" id="CP012600">
    <property type="protein sequence ID" value="ALC83926.1"/>
    <property type="molecule type" value="Genomic_DNA"/>
</dbReference>
<dbReference type="STRING" id="1441095.AM592_22315"/>
<evidence type="ECO:0000256" key="2">
    <source>
        <dbReference type="RuleBase" id="RU000363"/>
    </source>
</evidence>
<dbReference type="PANTHER" id="PTHR43157:SF31">
    <property type="entry name" value="PHOSPHATIDYLINOSITOL-GLYCAN BIOSYNTHESIS CLASS F PROTEIN"/>
    <property type="match status" value="1"/>
</dbReference>
<evidence type="ECO:0000256" key="1">
    <source>
        <dbReference type="ARBA" id="ARBA00023002"/>
    </source>
</evidence>
<keyword evidence="1" id="KW-0560">Oxidoreductase</keyword>
<evidence type="ECO:0008006" key="5">
    <source>
        <dbReference type="Google" id="ProtNLM"/>
    </source>
</evidence>
<dbReference type="Gene3D" id="3.40.50.720">
    <property type="entry name" value="NAD(P)-binding Rossmann-like Domain"/>
    <property type="match status" value="1"/>
</dbReference>
<dbReference type="Pfam" id="PF00106">
    <property type="entry name" value="adh_short"/>
    <property type="match status" value="1"/>
</dbReference>
<proteinExistence type="inferred from homology"/>
<comment type="similarity">
    <text evidence="2">Belongs to the short-chain dehydrogenases/reductases (SDR) family.</text>
</comment>
<dbReference type="PRINTS" id="PR00081">
    <property type="entry name" value="GDHRDH"/>
</dbReference>
<dbReference type="PRINTS" id="PR00080">
    <property type="entry name" value="SDRFAMILY"/>
</dbReference>
<dbReference type="Proteomes" id="UP000067625">
    <property type="component" value="Chromosome"/>
</dbReference>
<organism evidence="3 4">
    <name type="scientific">Bacillus gobiensis</name>
    <dbReference type="NCBI Taxonomy" id="1441095"/>
    <lineage>
        <taxon>Bacteria</taxon>
        <taxon>Bacillati</taxon>
        <taxon>Bacillota</taxon>
        <taxon>Bacilli</taxon>
        <taxon>Bacillales</taxon>
        <taxon>Bacillaceae</taxon>
        <taxon>Bacillus</taxon>
    </lineage>
</organism>